<accession>A0A0G0L8C3</accession>
<proteinExistence type="predicted"/>
<dbReference type="InterPro" id="IPR009045">
    <property type="entry name" value="Zn_M74/Hedgehog-like"/>
</dbReference>
<keyword evidence="2" id="KW-0812">Transmembrane</keyword>
<keyword evidence="2" id="KW-0472">Membrane</keyword>
<sequence length="522" mass="56918">MSDQDPQINPEELFDEDQTEPTSDAAEQVGIGTSSNNFELSKLRKPMTREPTTPAIRKDQPNIDNPTKKQPEAKSLDSTKPSDGSTLMTNKGGGFGSTLGAIGSLGARARNAFRRGRGEEQSPEEQAKQKKDEQKKEDKKTAKDAAKNIGALAASGGTNLVALAKLARDGLKIAKSKWKEIALGCVLPFLAIGIPVTIFVLGLLNMLPGSKSGTTFGQTDSNLKSLSDLRERTQGTQADRARQIEVNEKVITSLYKYLQNLQPKIDTDDSIPQAKRDAIKTEINDTITAISDFSSQSSDEQKTDKGLAASEAIITRVNSVVNSFLEQQLGSPDSTTGFYKLPDSSDYVKIKEIGATHTSSPTDVPFWAKKDTIFLITVAAAQFHEKYPGYKLAIIYLSWPNGDQIDGADDKLLHRCGNDIDLGVAHNSDYTRTDGALMSYYFANNKWNPNFNADGVPTAQNNFDAAMAKDVGEILYGLGVDLISFDYPLGDYNNFDIKPGHQDHMYVALPGNNKFPDCTTKP</sequence>
<reference evidence="3 4" key="1">
    <citation type="journal article" date="2015" name="Nature">
        <title>rRNA introns, odd ribosomes, and small enigmatic genomes across a large radiation of phyla.</title>
        <authorList>
            <person name="Brown C.T."/>
            <person name="Hug L.A."/>
            <person name="Thomas B.C."/>
            <person name="Sharon I."/>
            <person name="Castelle C.J."/>
            <person name="Singh A."/>
            <person name="Wilkins M.J."/>
            <person name="Williams K.H."/>
            <person name="Banfield J.F."/>
        </authorList>
    </citation>
    <scope>NUCLEOTIDE SEQUENCE [LARGE SCALE GENOMIC DNA]</scope>
</reference>
<dbReference type="AlphaFoldDB" id="A0A0G0L8C3"/>
<feature type="compositionally biased region" description="Basic and acidic residues" evidence="1">
    <location>
        <begin position="56"/>
        <end position="77"/>
    </location>
</feature>
<feature type="region of interest" description="Disordered" evidence="1">
    <location>
        <begin position="114"/>
        <end position="142"/>
    </location>
</feature>
<dbReference type="Proteomes" id="UP000033934">
    <property type="component" value="Unassembled WGS sequence"/>
</dbReference>
<feature type="compositionally biased region" description="Basic and acidic residues" evidence="1">
    <location>
        <begin position="116"/>
        <end position="142"/>
    </location>
</feature>
<feature type="region of interest" description="Disordered" evidence="1">
    <location>
        <begin position="1"/>
        <end position="101"/>
    </location>
</feature>
<gene>
    <name evidence="3" type="ORF">UT11_C0037G0002</name>
</gene>
<protein>
    <submittedName>
        <fullName evidence="3">Uncharacterized protein</fullName>
    </submittedName>
</protein>
<evidence type="ECO:0000313" key="4">
    <source>
        <dbReference type="Proteomes" id="UP000033934"/>
    </source>
</evidence>
<evidence type="ECO:0000256" key="1">
    <source>
        <dbReference type="SAM" id="MobiDB-lite"/>
    </source>
</evidence>
<feature type="transmembrane region" description="Helical" evidence="2">
    <location>
        <begin position="181"/>
        <end position="204"/>
    </location>
</feature>
<name>A0A0G0L8C3_9BACT</name>
<evidence type="ECO:0000256" key="2">
    <source>
        <dbReference type="SAM" id="Phobius"/>
    </source>
</evidence>
<dbReference type="Gene3D" id="3.30.1380.10">
    <property type="match status" value="1"/>
</dbReference>
<dbReference type="EMBL" id="LBVO01000037">
    <property type="protein sequence ID" value="KKQ88263.1"/>
    <property type="molecule type" value="Genomic_DNA"/>
</dbReference>
<evidence type="ECO:0000313" key="3">
    <source>
        <dbReference type="EMBL" id="KKQ88263.1"/>
    </source>
</evidence>
<organism evidence="3 4">
    <name type="scientific">Berkelbacteria bacterium GW2011_GWA2_38_9</name>
    <dbReference type="NCBI Taxonomy" id="1618334"/>
    <lineage>
        <taxon>Bacteria</taxon>
        <taxon>Candidatus Berkelbacteria</taxon>
    </lineage>
</organism>
<keyword evidence="2" id="KW-1133">Transmembrane helix</keyword>
<comment type="caution">
    <text evidence="3">The sequence shown here is derived from an EMBL/GenBank/DDBJ whole genome shotgun (WGS) entry which is preliminary data.</text>
</comment>
<feature type="compositionally biased region" description="Polar residues" evidence="1">
    <location>
        <begin position="78"/>
        <end position="89"/>
    </location>
</feature>